<organism evidence="1 2">
    <name type="scientific">Neisseria cinerea ATCC 14685</name>
    <dbReference type="NCBI Taxonomy" id="546262"/>
    <lineage>
        <taxon>Bacteria</taxon>
        <taxon>Pseudomonadati</taxon>
        <taxon>Pseudomonadota</taxon>
        <taxon>Betaproteobacteria</taxon>
        <taxon>Neisseriales</taxon>
        <taxon>Neisseriaceae</taxon>
        <taxon>Neisseria</taxon>
    </lineage>
</organism>
<gene>
    <name evidence="1" type="ORF">NEICINOT_05003</name>
</gene>
<comment type="caution">
    <text evidence="1">The sequence shown here is derived from an EMBL/GenBank/DDBJ whole genome shotgun (WGS) entry which is preliminary data.</text>
</comment>
<dbReference type="STRING" id="546262.NEICINOT_05003"/>
<protein>
    <submittedName>
        <fullName evidence="1">Uncharacterized protein</fullName>
    </submittedName>
</protein>
<proteinExistence type="predicted"/>
<dbReference type="AlphaFoldDB" id="D0W5N3"/>
<name>D0W5N3_NEICI</name>
<dbReference type="Proteomes" id="UP000003294">
    <property type="component" value="Unassembled WGS sequence"/>
</dbReference>
<evidence type="ECO:0000313" key="1">
    <source>
        <dbReference type="EMBL" id="EEZ70883.1"/>
    </source>
</evidence>
<evidence type="ECO:0000313" key="2">
    <source>
        <dbReference type="Proteomes" id="UP000003294"/>
    </source>
</evidence>
<accession>D0W5N3</accession>
<reference evidence="1 2" key="1">
    <citation type="submission" date="2009-10" db="EMBL/GenBank/DDBJ databases">
        <authorList>
            <person name="Weinstock G."/>
            <person name="Sodergren E."/>
            <person name="Clifton S."/>
            <person name="Fulton L."/>
            <person name="Fulton B."/>
            <person name="Courtney L."/>
            <person name="Fronick C."/>
            <person name="Harrison M."/>
            <person name="Strong C."/>
            <person name="Farmer C."/>
            <person name="Delahaunty K."/>
            <person name="Markovic C."/>
            <person name="Hall O."/>
            <person name="Minx P."/>
            <person name="Tomlinson C."/>
            <person name="Mitreva M."/>
            <person name="Nelson J."/>
            <person name="Hou S."/>
            <person name="Wollam A."/>
            <person name="Pepin K.H."/>
            <person name="Johnson M."/>
            <person name="Bhonagiri V."/>
            <person name="Nash W.E."/>
            <person name="Warren W."/>
            <person name="Chinwalla A."/>
            <person name="Mardis E.R."/>
            <person name="Wilson R.K."/>
        </authorList>
    </citation>
    <scope>NUCLEOTIDE SEQUENCE [LARGE SCALE GENOMIC DNA]</scope>
    <source>
        <strain evidence="1 2">ATCC 14685</strain>
    </source>
</reference>
<dbReference type="EMBL" id="ACDY02000016">
    <property type="protein sequence ID" value="EEZ70883.1"/>
    <property type="molecule type" value="Genomic_DNA"/>
</dbReference>
<sequence>MIFLSLELQSDKRYCRTVRKLGQTLKPHGRFGKRWPLAP</sequence>